<dbReference type="InterPro" id="IPR032782">
    <property type="entry name" value="KhpB_N"/>
</dbReference>
<dbReference type="InterPro" id="IPR038247">
    <property type="entry name" value="Jag_N_dom_sf"/>
</dbReference>
<evidence type="ECO:0000256" key="6">
    <source>
        <dbReference type="HAMAP-Rule" id="MF_00867"/>
    </source>
</evidence>
<evidence type="ECO:0000256" key="5">
    <source>
        <dbReference type="ARBA" id="ARBA00023316"/>
    </source>
</evidence>
<dbReference type="Gene3D" id="3.30.1370.50">
    <property type="entry name" value="R3H-like domain"/>
    <property type="match status" value="1"/>
</dbReference>
<feature type="domain" description="R3H" evidence="7">
    <location>
        <begin position="141"/>
        <end position="207"/>
    </location>
</feature>
<dbReference type="SMART" id="SM01245">
    <property type="entry name" value="Jag_N"/>
    <property type="match status" value="1"/>
</dbReference>
<evidence type="ECO:0000256" key="4">
    <source>
        <dbReference type="ARBA" id="ARBA00023186"/>
    </source>
</evidence>
<dbReference type="GO" id="GO:0003723">
    <property type="term" value="F:RNA binding"/>
    <property type="evidence" value="ECO:0007669"/>
    <property type="project" value="UniProtKB-UniRule"/>
</dbReference>
<dbReference type="Gene3D" id="3.30.30.80">
    <property type="entry name" value="probable RNA-binding protein from clostridium symbiosum atcc 14940"/>
    <property type="match status" value="1"/>
</dbReference>
<dbReference type="GO" id="GO:0071555">
    <property type="term" value="P:cell wall organization"/>
    <property type="evidence" value="ECO:0007669"/>
    <property type="project" value="UniProtKB-KW"/>
</dbReference>
<evidence type="ECO:0000256" key="3">
    <source>
        <dbReference type="ARBA" id="ARBA00022960"/>
    </source>
</evidence>
<comment type="subunit">
    <text evidence="6">Forms a complex with KhpA.</text>
</comment>
<evidence type="ECO:0000313" key="9">
    <source>
        <dbReference type="Proteomes" id="UP000198656"/>
    </source>
</evidence>
<dbReference type="GO" id="GO:0009252">
    <property type="term" value="P:peptidoglycan biosynthetic process"/>
    <property type="evidence" value="ECO:0007669"/>
    <property type="project" value="UniProtKB-UniRule"/>
</dbReference>
<protein>
    <recommendedName>
        <fullName evidence="6">RNA-binding protein KhpB</fullName>
    </recommendedName>
    <alternativeName>
        <fullName evidence="6">RNA-binding protein EloR</fullName>
    </alternativeName>
</protein>
<dbReference type="InterPro" id="IPR039247">
    <property type="entry name" value="KhpB"/>
</dbReference>
<reference evidence="9" key="1">
    <citation type="submission" date="2016-10" db="EMBL/GenBank/DDBJ databases">
        <authorList>
            <person name="Varghese N."/>
            <person name="Submissions S."/>
        </authorList>
    </citation>
    <scope>NUCLEOTIDE SEQUENCE [LARGE SCALE GENOMIC DNA]</scope>
    <source>
        <strain evidence="9">DSM 8344</strain>
    </source>
</reference>
<name>A0A1G7X1Q7_9FIRM</name>
<keyword evidence="1 6" id="KW-0963">Cytoplasm</keyword>
<dbReference type="CDD" id="cd02414">
    <property type="entry name" value="KH-II_Jag"/>
    <property type="match status" value="1"/>
</dbReference>
<comment type="function">
    <text evidence="6">A probable RNA chaperone. Forms a complex with KhpA which binds to cellular RNA and controls its expression. Plays a role in peptidoglycan (PG) homeostasis and cell length regulation.</text>
</comment>
<keyword evidence="2 6" id="KW-0694">RNA-binding</keyword>
<evidence type="ECO:0000256" key="1">
    <source>
        <dbReference type="ARBA" id="ARBA00022490"/>
    </source>
</evidence>
<dbReference type="Proteomes" id="UP000198656">
    <property type="component" value="Unassembled WGS sequence"/>
</dbReference>
<accession>A0A1G7X1Q7</accession>
<organism evidence="8 9">
    <name type="scientific">Desulfosporosinus hippei DSM 8344</name>
    <dbReference type="NCBI Taxonomy" id="1121419"/>
    <lineage>
        <taxon>Bacteria</taxon>
        <taxon>Bacillati</taxon>
        <taxon>Bacillota</taxon>
        <taxon>Clostridia</taxon>
        <taxon>Eubacteriales</taxon>
        <taxon>Desulfitobacteriaceae</taxon>
        <taxon>Desulfosporosinus</taxon>
    </lineage>
</organism>
<dbReference type="Pfam" id="PF14804">
    <property type="entry name" value="Jag_N"/>
    <property type="match status" value="1"/>
</dbReference>
<dbReference type="InterPro" id="IPR015946">
    <property type="entry name" value="KH_dom-like_a/b"/>
</dbReference>
<dbReference type="InterPro" id="IPR038008">
    <property type="entry name" value="Jag_KH"/>
</dbReference>
<gene>
    <name evidence="6" type="primary">khpB</name>
    <name evidence="6" type="synonym">eloR</name>
    <name evidence="8" type="ORF">SAMN05443529_10694</name>
</gene>
<dbReference type="PANTHER" id="PTHR35800">
    <property type="entry name" value="PROTEIN JAG"/>
    <property type="match status" value="1"/>
</dbReference>
<keyword evidence="5 6" id="KW-0961">Cell wall biogenesis/degradation</keyword>
<dbReference type="HAMAP" id="MF_00867">
    <property type="entry name" value="KhpB"/>
    <property type="match status" value="1"/>
</dbReference>
<evidence type="ECO:0000256" key="2">
    <source>
        <dbReference type="ARBA" id="ARBA00022884"/>
    </source>
</evidence>
<proteinExistence type="inferred from homology"/>
<dbReference type="AlphaFoldDB" id="A0A1G7X1Q7"/>
<dbReference type="InterPro" id="IPR036867">
    <property type="entry name" value="R3H_dom_sf"/>
</dbReference>
<dbReference type="PANTHER" id="PTHR35800:SF1">
    <property type="entry name" value="RNA-BINDING PROTEIN KHPB"/>
    <property type="match status" value="1"/>
</dbReference>
<dbReference type="STRING" id="1121419.SAMN05443529_10694"/>
<dbReference type="CDD" id="cd02644">
    <property type="entry name" value="R3H_jag"/>
    <property type="match status" value="1"/>
</dbReference>
<dbReference type="GO" id="GO:0005737">
    <property type="term" value="C:cytoplasm"/>
    <property type="evidence" value="ECO:0007669"/>
    <property type="project" value="UniProtKB-SubCell"/>
</dbReference>
<dbReference type="InterPro" id="IPR034079">
    <property type="entry name" value="R3H_KhpB"/>
</dbReference>
<evidence type="ECO:0000259" key="7">
    <source>
        <dbReference type="PROSITE" id="PS51061"/>
    </source>
</evidence>
<comment type="subcellular location">
    <subcellularLocation>
        <location evidence="6">Cytoplasm</location>
    </subcellularLocation>
</comment>
<sequence>MRIAEKTGKTVEEAITACLNELAVDRDRVKIEVLEEPAKKGLFGLFGTRLARVRISCEDNPGILAADFIKKVCQVMSVNADAQVSKDGEHWHVNISGPELGILIGRRGDTLDALQYLTNLAVAKQLSERVRIVVDVEGYRLRREETLVRLAKRLSEKVKRTGTRIVLEPMNPHERRIIHTSLQDEARIATFSEGDDPNRRVVISLKRG</sequence>
<keyword evidence="9" id="KW-1185">Reference proteome</keyword>
<dbReference type="Pfam" id="PF13083">
    <property type="entry name" value="KH_KhpA-B"/>
    <property type="match status" value="1"/>
</dbReference>
<dbReference type="SUPFAM" id="SSF82708">
    <property type="entry name" value="R3H domain"/>
    <property type="match status" value="1"/>
</dbReference>
<comment type="domain">
    <text evidence="6">Has an N-terminal Jag-N domain and 2 RNA-binding domains (KH and R3H).</text>
</comment>
<dbReference type="GO" id="GO:0008360">
    <property type="term" value="P:regulation of cell shape"/>
    <property type="evidence" value="ECO:0007669"/>
    <property type="project" value="UniProtKB-KW"/>
</dbReference>
<dbReference type="Pfam" id="PF01424">
    <property type="entry name" value="R3H"/>
    <property type="match status" value="1"/>
</dbReference>
<dbReference type="NCBIfam" id="NF041568">
    <property type="entry name" value="Jag_EloR"/>
    <property type="match status" value="1"/>
</dbReference>
<dbReference type="EMBL" id="FNCP01000006">
    <property type="protein sequence ID" value="SDG78086.1"/>
    <property type="molecule type" value="Genomic_DNA"/>
</dbReference>
<dbReference type="OrthoDB" id="9794483at2"/>
<dbReference type="SMART" id="SM00393">
    <property type="entry name" value="R3H"/>
    <property type="match status" value="1"/>
</dbReference>
<dbReference type="PROSITE" id="PS51061">
    <property type="entry name" value="R3H"/>
    <property type="match status" value="1"/>
</dbReference>
<evidence type="ECO:0000313" key="8">
    <source>
        <dbReference type="EMBL" id="SDG78086.1"/>
    </source>
</evidence>
<comment type="similarity">
    <text evidence="6">Belongs to the KhpB RNA-binding protein family.</text>
</comment>
<dbReference type="RefSeq" id="WP_092331653.1">
    <property type="nucleotide sequence ID" value="NZ_FNCP01000006.1"/>
</dbReference>
<comment type="caution">
    <text evidence="6">Lacks conserved residue(s) required for the propagation of feature annotation.</text>
</comment>
<keyword evidence="4 6" id="KW-0143">Chaperone</keyword>
<dbReference type="InterPro" id="IPR001374">
    <property type="entry name" value="R3H_dom"/>
</dbReference>
<keyword evidence="3 6" id="KW-0133">Cell shape</keyword>
<dbReference type="Gene3D" id="3.30.300.20">
    <property type="match status" value="1"/>
</dbReference>